<keyword evidence="2" id="KW-1185">Reference proteome</keyword>
<evidence type="ECO:0000313" key="2">
    <source>
        <dbReference type="Proteomes" id="UP000805193"/>
    </source>
</evidence>
<evidence type="ECO:0000313" key="1">
    <source>
        <dbReference type="EMBL" id="KAG0424103.1"/>
    </source>
</evidence>
<organism evidence="1 2">
    <name type="scientific">Ixodes persulcatus</name>
    <name type="common">Taiga tick</name>
    <dbReference type="NCBI Taxonomy" id="34615"/>
    <lineage>
        <taxon>Eukaryota</taxon>
        <taxon>Metazoa</taxon>
        <taxon>Ecdysozoa</taxon>
        <taxon>Arthropoda</taxon>
        <taxon>Chelicerata</taxon>
        <taxon>Arachnida</taxon>
        <taxon>Acari</taxon>
        <taxon>Parasitiformes</taxon>
        <taxon>Ixodida</taxon>
        <taxon>Ixodoidea</taxon>
        <taxon>Ixodidae</taxon>
        <taxon>Ixodinae</taxon>
        <taxon>Ixodes</taxon>
    </lineage>
</organism>
<proteinExistence type="predicted"/>
<accession>A0AC60PUC4</accession>
<name>A0AC60PUC4_IXOPE</name>
<protein>
    <submittedName>
        <fullName evidence="1">Uncharacterized protein</fullName>
    </submittedName>
</protein>
<gene>
    <name evidence="1" type="ORF">HPB47_000135</name>
</gene>
<dbReference type="EMBL" id="JABSTQ010010012">
    <property type="protein sequence ID" value="KAG0424103.1"/>
    <property type="molecule type" value="Genomic_DNA"/>
</dbReference>
<reference evidence="1 2" key="1">
    <citation type="journal article" date="2020" name="Cell">
        <title>Large-Scale Comparative Analyses of Tick Genomes Elucidate Their Genetic Diversity and Vector Capacities.</title>
        <authorList>
            <consortium name="Tick Genome and Microbiome Consortium (TIGMIC)"/>
            <person name="Jia N."/>
            <person name="Wang J."/>
            <person name="Shi W."/>
            <person name="Du L."/>
            <person name="Sun Y."/>
            <person name="Zhan W."/>
            <person name="Jiang J.F."/>
            <person name="Wang Q."/>
            <person name="Zhang B."/>
            <person name="Ji P."/>
            <person name="Bell-Sakyi L."/>
            <person name="Cui X.M."/>
            <person name="Yuan T.T."/>
            <person name="Jiang B.G."/>
            <person name="Yang W.F."/>
            <person name="Lam T.T."/>
            <person name="Chang Q.C."/>
            <person name="Ding S.J."/>
            <person name="Wang X.J."/>
            <person name="Zhu J.G."/>
            <person name="Ruan X.D."/>
            <person name="Zhao L."/>
            <person name="Wei J.T."/>
            <person name="Ye R.Z."/>
            <person name="Que T.C."/>
            <person name="Du C.H."/>
            <person name="Zhou Y.H."/>
            <person name="Cheng J.X."/>
            <person name="Dai P.F."/>
            <person name="Guo W.B."/>
            <person name="Han X.H."/>
            <person name="Huang E.J."/>
            <person name="Li L.F."/>
            <person name="Wei W."/>
            <person name="Gao Y.C."/>
            <person name="Liu J.Z."/>
            <person name="Shao H.Z."/>
            <person name="Wang X."/>
            <person name="Wang C.C."/>
            <person name="Yang T.C."/>
            <person name="Huo Q.B."/>
            <person name="Li W."/>
            <person name="Chen H.Y."/>
            <person name="Chen S.E."/>
            <person name="Zhou L.G."/>
            <person name="Ni X.B."/>
            <person name="Tian J.H."/>
            <person name="Sheng Y."/>
            <person name="Liu T."/>
            <person name="Pan Y.S."/>
            <person name="Xia L.Y."/>
            <person name="Li J."/>
            <person name="Zhao F."/>
            <person name="Cao W.C."/>
        </authorList>
    </citation>
    <scope>NUCLEOTIDE SEQUENCE [LARGE SCALE GENOMIC DNA]</scope>
    <source>
        <strain evidence="1">Iper-2018</strain>
    </source>
</reference>
<dbReference type="Proteomes" id="UP000805193">
    <property type="component" value="Unassembled WGS sequence"/>
</dbReference>
<comment type="caution">
    <text evidence="1">The sequence shown here is derived from an EMBL/GenBank/DDBJ whole genome shotgun (WGS) entry which is preliminary data.</text>
</comment>
<sequence length="131" mass="14946">MAIMAMFVFGIAPLHDWEERTKMEFEKQRRCIKDAFNVSEKVIGEDTAFAYAAALGTAFDVSQELFLHRPPQRDSGVFDTKQLFFSWWCFETCGRSSRLCNVPLRNSPIFANAFNCSEGSPMNPSTKCALW</sequence>